<dbReference type="Pfam" id="PF12494">
    <property type="entry name" value="DUF3695"/>
    <property type="match status" value="1"/>
</dbReference>
<organism evidence="1">
    <name type="scientific">Schistocephalus solidus</name>
    <name type="common">Tapeworm</name>
    <dbReference type="NCBI Taxonomy" id="70667"/>
    <lineage>
        <taxon>Eukaryota</taxon>
        <taxon>Metazoa</taxon>
        <taxon>Spiralia</taxon>
        <taxon>Lophotrochozoa</taxon>
        <taxon>Platyhelminthes</taxon>
        <taxon>Cestoda</taxon>
        <taxon>Eucestoda</taxon>
        <taxon>Diphyllobothriidea</taxon>
        <taxon>Diphyllobothriidae</taxon>
        <taxon>Schistocephalus</taxon>
    </lineage>
</organism>
<name>A0A0X3NL77_SCHSO</name>
<proteinExistence type="predicted"/>
<dbReference type="AlphaFoldDB" id="A0A0X3NL77"/>
<protein>
    <submittedName>
        <fullName evidence="1">Uncharacterized protein C1orf194</fullName>
    </submittedName>
</protein>
<feature type="non-terminal residue" evidence="1">
    <location>
        <position position="1"/>
    </location>
</feature>
<reference evidence="1" key="1">
    <citation type="submission" date="2016-01" db="EMBL/GenBank/DDBJ databases">
        <title>Reference transcriptome for the parasite Schistocephalus solidus: insights into the molecular evolution of parasitism.</title>
        <authorList>
            <person name="Hebert F.O."/>
            <person name="Grambauer S."/>
            <person name="Barber I."/>
            <person name="Landry C.R."/>
            <person name="Aubin-Horth N."/>
        </authorList>
    </citation>
    <scope>NUCLEOTIDE SEQUENCE</scope>
</reference>
<sequence>RVRRIVNRPAQDCRHNPTILGGGRLKRSMDDKQCDFCKPPLNPESFEFKEPWHDRVAYTATLTSTRKAYKYKDCEAPADLLERRLRSTYNQHRDWNKTSEEAATQPETCIGRHGRIMQPYKHKEPITKTTEPKTFRYWESPSKPNPFKTDNSITGVHLQETNGGYTRQPDGGFFSI</sequence>
<gene>
    <name evidence="1" type="primary">CA194</name>
    <name evidence="1" type="ORF">TR106235</name>
</gene>
<evidence type="ECO:0000313" key="1">
    <source>
        <dbReference type="EMBL" id="JAP40448.1"/>
    </source>
</evidence>
<accession>A0A0X3NL77</accession>
<dbReference type="EMBL" id="GEEE01022777">
    <property type="protein sequence ID" value="JAP40448.1"/>
    <property type="molecule type" value="Transcribed_RNA"/>
</dbReference>
<dbReference type="InterPro" id="IPR022179">
    <property type="entry name" value="CFAP276"/>
</dbReference>